<evidence type="ECO:0000259" key="4">
    <source>
        <dbReference type="SMART" id="SM00858"/>
    </source>
</evidence>
<dbReference type="Gene3D" id="2.30.30.760">
    <property type="match status" value="1"/>
</dbReference>
<dbReference type="EMBL" id="JACCFH010000001">
    <property type="protein sequence ID" value="NYG33776.1"/>
    <property type="molecule type" value="Genomic_DNA"/>
</dbReference>
<proteinExistence type="predicted"/>
<keyword evidence="5" id="KW-0966">Cell projection</keyword>
<keyword evidence="6" id="KW-1185">Reference proteome</keyword>
<comment type="caution">
    <text evidence="5">The sequence shown here is derived from an EMBL/GenBank/DDBJ whole genome shotgun (WGS) entry which is preliminary data.</text>
</comment>
<evidence type="ECO:0000256" key="2">
    <source>
        <dbReference type="ARBA" id="ARBA00022729"/>
    </source>
</evidence>
<sequence length="266" mass="27946">MISLPLLRQSSAPGSAQAPEPLGADRHRRPSRLVVALALTAGLAMVAATAWADTVPDGTLPSALSLRVVEVTRSAMADAGDARIEVLPGQLDPRLRLAPCQQIDAYLPPGSTPWGRTRVGLRCTSGPVAWNVYLPVTVKVWRKAIVSTTALPAGTALSASDLQLAEVDVAGSSSPVYTETSRLLGRRLINPVGPGLPVRGDNLRVRQWFAAGDKVTLVYKGDGFEASTDGQAINSGLEGQSVRVRVGSGQVITGMPTGENRVEVRS</sequence>
<keyword evidence="5" id="KW-0969">Cilium</keyword>
<dbReference type="AlphaFoldDB" id="A0A7Y9U7Q8"/>
<dbReference type="PANTHER" id="PTHR36307:SF1">
    <property type="entry name" value="FLAGELLA BASAL BODY P-RING FORMATION PROTEIN FLGA"/>
    <property type="match status" value="1"/>
</dbReference>
<dbReference type="InterPro" id="IPR039246">
    <property type="entry name" value="Flagellar_FlgA"/>
</dbReference>
<dbReference type="PANTHER" id="PTHR36307">
    <property type="entry name" value="FLAGELLA BASAL BODY P-RING FORMATION PROTEIN FLGA"/>
    <property type="match status" value="1"/>
</dbReference>
<keyword evidence="2" id="KW-0732">Signal</keyword>
<evidence type="ECO:0000256" key="1">
    <source>
        <dbReference type="ARBA" id="ARBA00004418"/>
    </source>
</evidence>
<keyword evidence="3" id="KW-0574">Periplasm</keyword>
<accession>A0A7Y9U7Q8</accession>
<evidence type="ECO:0000313" key="6">
    <source>
        <dbReference type="Proteomes" id="UP000518288"/>
    </source>
</evidence>
<dbReference type="Proteomes" id="UP000518288">
    <property type="component" value="Unassembled WGS sequence"/>
</dbReference>
<dbReference type="Pfam" id="PF13144">
    <property type="entry name" value="ChapFlgA"/>
    <property type="match status" value="1"/>
</dbReference>
<evidence type="ECO:0000313" key="5">
    <source>
        <dbReference type="EMBL" id="NYG33776.1"/>
    </source>
</evidence>
<dbReference type="InterPro" id="IPR017585">
    <property type="entry name" value="SAF_FlgA"/>
</dbReference>
<name>A0A7Y9U7Q8_9BURK</name>
<reference evidence="5 6" key="1">
    <citation type="submission" date="2020-07" db="EMBL/GenBank/DDBJ databases">
        <title>Genomic Encyclopedia of Archaeal and Bacterial Type Strains, Phase II (KMG-II): from individual species to whole genera.</title>
        <authorList>
            <person name="Goeker M."/>
        </authorList>
    </citation>
    <scope>NUCLEOTIDE SEQUENCE [LARGE SCALE GENOMIC DNA]</scope>
    <source>
        <strain evidence="5 6">DSM 21226</strain>
    </source>
</reference>
<protein>
    <submittedName>
        <fullName evidence="5">Flagella basal body P-ring formation protein FlgA</fullName>
    </submittedName>
</protein>
<dbReference type="RefSeq" id="WP_246332553.1">
    <property type="nucleotide sequence ID" value="NZ_JACCFH010000001.1"/>
</dbReference>
<dbReference type="CDD" id="cd11614">
    <property type="entry name" value="SAF_CpaB_FlgA_like"/>
    <property type="match status" value="1"/>
</dbReference>
<dbReference type="InterPro" id="IPR013974">
    <property type="entry name" value="SAF"/>
</dbReference>
<dbReference type="Gene3D" id="3.90.1210.10">
    <property type="entry name" value="Antifreeze-like/N-acetylneuraminic acid synthase C-terminal domain"/>
    <property type="match status" value="1"/>
</dbReference>
<organism evidence="5 6">
    <name type="scientific">Sphaerotilus montanus</name>
    <dbReference type="NCBI Taxonomy" id="522889"/>
    <lineage>
        <taxon>Bacteria</taxon>
        <taxon>Pseudomonadati</taxon>
        <taxon>Pseudomonadota</taxon>
        <taxon>Betaproteobacteria</taxon>
        <taxon>Burkholderiales</taxon>
        <taxon>Sphaerotilaceae</taxon>
        <taxon>Sphaerotilus</taxon>
    </lineage>
</organism>
<comment type="subcellular location">
    <subcellularLocation>
        <location evidence="1">Periplasm</location>
    </subcellularLocation>
</comment>
<dbReference type="SMART" id="SM00858">
    <property type="entry name" value="SAF"/>
    <property type="match status" value="1"/>
</dbReference>
<keyword evidence="5" id="KW-0282">Flagellum</keyword>
<dbReference type="NCBIfam" id="TIGR03170">
    <property type="entry name" value="flgA_cterm"/>
    <property type="match status" value="1"/>
</dbReference>
<evidence type="ECO:0000256" key="3">
    <source>
        <dbReference type="ARBA" id="ARBA00022764"/>
    </source>
</evidence>
<dbReference type="GO" id="GO:0042597">
    <property type="term" value="C:periplasmic space"/>
    <property type="evidence" value="ECO:0007669"/>
    <property type="project" value="UniProtKB-SubCell"/>
</dbReference>
<gene>
    <name evidence="5" type="ORF">BDD16_002762</name>
</gene>
<dbReference type="InterPro" id="IPR041231">
    <property type="entry name" value="FlgA_N"/>
</dbReference>
<feature type="domain" description="SAF" evidence="4">
    <location>
        <begin position="142"/>
        <end position="204"/>
    </location>
</feature>
<dbReference type="Pfam" id="PF17656">
    <property type="entry name" value="ChapFlgA_N"/>
    <property type="match status" value="1"/>
</dbReference>
<dbReference type="GO" id="GO:0044780">
    <property type="term" value="P:bacterial-type flagellum assembly"/>
    <property type="evidence" value="ECO:0007669"/>
    <property type="project" value="InterPro"/>
</dbReference>